<dbReference type="Pfam" id="PF02637">
    <property type="entry name" value="GatB_Yqey"/>
    <property type="match status" value="1"/>
</dbReference>
<accession>X1SBX7</accession>
<dbReference type="PANTHER" id="PTHR11659">
    <property type="entry name" value="GLUTAMYL-TRNA GLN AMIDOTRANSFERASE SUBUNIT B MITOCHONDRIAL AND PROKARYOTIC PET112-RELATED"/>
    <property type="match status" value="1"/>
</dbReference>
<evidence type="ECO:0000256" key="6">
    <source>
        <dbReference type="ARBA" id="ARBA00047913"/>
    </source>
</evidence>
<feature type="domain" description="Asn/Gln amidotransferase" evidence="7">
    <location>
        <begin position="1"/>
        <end position="68"/>
    </location>
</feature>
<evidence type="ECO:0000256" key="3">
    <source>
        <dbReference type="ARBA" id="ARBA00022840"/>
    </source>
</evidence>
<dbReference type="FunFam" id="1.10.10.410:FF:000001">
    <property type="entry name" value="Aspartyl/glutamyl-tRNA(Asn/Gln) amidotransferase subunit B"/>
    <property type="match status" value="1"/>
</dbReference>
<comment type="catalytic activity">
    <reaction evidence="5">
        <text>L-aspartyl-tRNA(Asn) + L-glutamine + ATP + H2O = L-asparaginyl-tRNA(Asn) + L-glutamate + ADP + phosphate + 2 H(+)</text>
        <dbReference type="Rhea" id="RHEA:14513"/>
        <dbReference type="Rhea" id="RHEA-COMP:9674"/>
        <dbReference type="Rhea" id="RHEA-COMP:9677"/>
        <dbReference type="ChEBI" id="CHEBI:15377"/>
        <dbReference type="ChEBI" id="CHEBI:15378"/>
        <dbReference type="ChEBI" id="CHEBI:29985"/>
        <dbReference type="ChEBI" id="CHEBI:30616"/>
        <dbReference type="ChEBI" id="CHEBI:43474"/>
        <dbReference type="ChEBI" id="CHEBI:58359"/>
        <dbReference type="ChEBI" id="CHEBI:78515"/>
        <dbReference type="ChEBI" id="CHEBI:78516"/>
        <dbReference type="ChEBI" id="CHEBI:456216"/>
    </reaction>
</comment>
<comment type="catalytic activity">
    <reaction evidence="6">
        <text>L-glutamyl-tRNA(Gln) + L-glutamine + ATP + H2O = L-glutaminyl-tRNA(Gln) + L-glutamate + ADP + phosphate + H(+)</text>
        <dbReference type="Rhea" id="RHEA:17521"/>
        <dbReference type="Rhea" id="RHEA-COMP:9681"/>
        <dbReference type="Rhea" id="RHEA-COMP:9684"/>
        <dbReference type="ChEBI" id="CHEBI:15377"/>
        <dbReference type="ChEBI" id="CHEBI:15378"/>
        <dbReference type="ChEBI" id="CHEBI:29985"/>
        <dbReference type="ChEBI" id="CHEBI:30616"/>
        <dbReference type="ChEBI" id="CHEBI:43474"/>
        <dbReference type="ChEBI" id="CHEBI:58359"/>
        <dbReference type="ChEBI" id="CHEBI:78520"/>
        <dbReference type="ChEBI" id="CHEBI:78521"/>
        <dbReference type="ChEBI" id="CHEBI:456216"/>
    </reaction>
</comment>
<dbReference type="InterPro" id="IPR023168">
    <property type="entry name" value="GatB_Yqey_C_2"/>
</dbReference>
<reference evidence="8" key="1">
    <citation type="journal article" date="2014" name="Front. Microbiol.">
        <title>High frequency of phylogenetically diverse reductive dehalogenase-homologous genes in deep subseafloor sedimentary metagenomes.</title>
        <authorList>
            <person name="Kawai M."/>
            <person name="Futagami T."/>
            <person name="Toyoda A."/>
            <person name="Takaki Y."/>
            <person name="Nishi S."/>
            <person name="Hori S."/>
            <person name="Arai W."/>
            <person name="Tsubouchi T."/>
            <person name="Morono Y."/>
            <person name="Uchiyama I."/>
            <person name="Ito T."/>
            <person name="Fujiyama A."/>
            <person name="Inagaki F."/>
            <person name="Takami H."/>
        </authorList>
    </citation>
    <scope>NUCLEOTIDE SEQUENCE</scope>
    <source>
        <strain evidence="8">Expedition CK06-06</strain>
    </source>
</reference>
<dbReference type="SMART" id="SM00845">
    <property type="entry name" value="GatB_Yqey"/>
    <property type="match status" value="1"/>
</dbReference>
<keyword evidence="3" id="KW-0067">ATP-binding</keyword>
<proteinExistence type="predicted"/>
<dbReference type="EMBL" id="BARW01021660">
    <property type="protein sequence ID" value="GAI90517.1"/>
    <property type="molecule type" value="Genomic_DNA"/>
</dbReference>
<gene>
    <name evidence="8" type="ORF">S12H4_36343</name>
</gene>
<keyword evidence="1" id="KW-0436">Ligase</keyword>
<sequence length="71" mass="7784">TQRGLSQISDTQVVREVVSQVIQANAQAVADYKAGKTQSLTFLIGQVMKATRGRANPRLTSKLLREKLKEG</sequence>
<evidence type="ECO:0000256" key="2">
    <source>
        <dbReference type="ARBA" id="ARBA00022741"/>
    </source>
</evidence>
<comment type="caution">
    <text evidence="8">The sequence shown here is derived from an EMBL/GenBank/DDBJ whole genome shotgun (WGS) entry which is preliminary data.</text>
</comment>
<dbReference type="InterPro" id="IPR003789">
    <property type="entry name" value="Asn/Gln_tRNA_amidoTrase-B-like"/>
</dbReference>
<evidence type="ECO:0000313" key="8">
    <source>
        <dbReference type="EMBL" id="GAI90517.1"/>
    </source>
</evidence>
<dbReference type="InterPro" id="IPR018027">
    <property type="entry name" value="Asn/Gln_amidotransferase"/>
</dbReference>
<evidence type="ECO:0000256" key="4">
    <source>
        <dbReference type="ARBA" id="ARBA00022917"/>
    </source>
</evidence>
<dbReference type="SUPFAM" id="SSF89095">
    <property type="entry name" value="GatB/YqeY motif"/>
    <property type="match status" value="1"/>
</dbReference>
<protein>
    <recommendedName>
        <fullName evidence="7">Asn/Gln amidotransferase domain-containing protein</fullName>
    </recommendedName>
</protein>
<dbReference type="AlphaFoldDB" id="X1SBX7"/>
<dbReference type="InterPro" id="IPR017959">
    <property type="entry name" value="Asn/Gln-tRNA_amidoTrfase_suB/E"/>
</dbReference>
<dbReference type="GO" id="GO:0006412">
    <property type="term" value="P:translation"/>
    <property type="evidence" value="ECO:0007669"/>
    <property type="project" value="UniProtKB-KW"/>
</dbReference>
<keyword evidence="2" id="KW-0547">Nucleotide-binding</keyword>
<dbReference type="GO" id="GO:0016884">
    <property type="term" value="F:carbon-nitrogen ligase activity, with glutamine as amido-N-donor"/>
    <property type="evidence" value="ECO:0007669"/>
    <property type="project" value="InterPro"/>
</dbReference>
<dbReference type="Gene3D" id="1.10.10.410">
    <property type="match status" value="1"/>
</dbReference>
<organism evidence="8">
    <name type="scientific">marine sediment metagenome</name>
    <dbReference type="NCBI Taxonomy" id="412755"/>
    <lineage>
        <taxon>unclassified sequences</taxon>
        <taxon>metagenomes</taxon>
        <taxon>ecological metagenomes</taxon>
    </lineage>
</organism>
<evidence type="ECO:0000259" key="7">
    <source>
        <dbReference type="SMART" id="SM00845"/>
    </source>
</evidence>
<feature type="non-terminal residue" evidence="8">
    <location>
        <position position="1"/>
    </location>
</feature>
<keyword evidence="4" id="KW-0648">Protein biosynthesis</keyword>
<evidence type="ECO:0000256" key="5">
    <source>
        <dbReference type="ARBA" id="ARBA00047380"/>
    </source>
</evidence>
<evidence type="ECO:0000256" key="1">
    <source>
        <dbReference type="ARBA" id="ARBA00022598"/>
    </source>
</evidence>
<dbReference type="GO" id="GO:0005524">
    <property type="term" value="F:ATP binding"/>
    <property type="evidence" value="ECO:0007669"/>
    <property type="project" value="UniProtKB-KW"/>
</dbReference>
<name>X1SBX7_9ZZZZ</name>